<protein>
    <recommendedName>
        <fullName evidence="7">Xylanolytic transcriptional activator regulatory domain-containing protein</fullName>
    </recommendedName>
</protein>
<reference evidence="8" key="1">
    <citation type="submission" date="2022-07" db="EMBL/GenBank/DDBJ databases">
        <title>Genome Sequence of Xylaria arbuscula.</title>
        <authorList>
            <person name="Buettner E."/>
        </authorList>
    </citation>
    <scope>NUCLEOTIDE SEQUENCE</scope>
    <source>
        <strain evidence="8">VT107</strain>
    </source>
</reference>
<evidence type="ECO:0000256" key="4">
    <source>
        <dbReference type="ARBA" id="ARBA00022771"/>
    </source>
</evidence>
<dbReference type="GO" id="GO:0000978">
    <property type="term" value="F:RNA polymerase II cis-regulatory region sequence-specific DNA binding"/>
    <property type="evidence" value="ECO:0007669"/>
    <property type="project" value="InterPro"/>
</dbReference>
<keyword evidence="5" id="KW-0862">Zinc</keyword>
<accession>A0A9W8NAB7</accession>
<dbReference type="PANTHER" id="PTHR40626:SF10">
    <property type="entry name" value="C2H2-TYPE DOMAIN-CONTAINING PROTEIN"/>
    <property type="match status" value="1"/>
</dbReference>
<comment type="caution">
    <text evidence="8">The sequence shown here is derived from an EMBL/GenBank/DDBJ whole genome shotgun (WGS) entry which is preliminary data.</text>
</comment>
<dbReference type="Pfam" id="PF04082">
    <property type="entry name" value="Fungal_trans"/>
    <property type="match status" value="1"/>
</dbReference>
<evidence type="ECO:0000256" key="3">
    <source>
        <dbReference type="ARBA" id="ARBA00022737"/>
    </source>
</evidence>
<dbReference type="InterPro" id="IPR007219">
    <property type="entry name" value="XnlR_reg_dom"/>
</dbReference>
<name>A0A9W8NAB7_9PEZI</name>
<evidence type="ECO:0000256" key="5">
    <source>
        <dbReference type="ARBA" id="ARBA00022833"/>
    </source>
</evidence>
<dbReference type="VEuPathDB" id="FungiDB:F4678DRAFT_358231"/>
<gene>
    <name evidence="8" type="ORF">NPX13_g7269</name>
</gene>
<dbReference type="GO" id="GO:0005634">
    <property type="term" value="C:nucleus"/>
    <property type="evidence" value="ECO:0007669"/>
    <property type="project" value="UniProtKB-SubCell"/>
</dbReference>
<dbReference type="EMBL" id="JANPWZ010001402">
    <property type="protein sequence ID" value="KAJ3566076.1"/>
    <property type="molecule type" value="Genomic_DNA"/>
</dbReference>
<dbReference type="InterPro" id="IPR051059">
    <property type="entry name" value="VerF-like"/>
</dbReference>
<evidence type="ECO:0000313" key="8">
    <source>
        <dbReference type="EMBL" id="KAJ3566076.1"/>
    </source>
</evidence>
<evidence type="ECO:0000313" key="9">
    <source>
        <dbReference type="Proteomes" id="UP001148614"/>
    </source>
</evidence>
<proteinExistence type="predicted"/>
<organism evidence="8 9">
    <name type="scientific">Xylaria arbuscula</name>
    <dbReference type="NCBI Taxonomy" id="114810"/>
    <lineage>
        <taxon>Eukaryota</taxon>
        <taxon>Fungi</taxon>
        <taxon>Dikarya</taxon>
        <taxon>Ascomycota</taxon>
        <taxon>Pezizomycotina</taxon>
        <taxon>Sordariomycetes</taxon>
        <taxon>Xylariomycetidae</taxon>
        <taxon>Xylariales</taxon>
        <taxon>Xylariaceae</taxon>
        <taxon>Xylaria</taxon>
    </lineage>
</organism>
<dbReference type="PANTHER" id="PTHR40626">
    <property type="entry name" value="MIP31509P"/>
    <property type="match status" value="1"/>
</dbReference>
<dbReference type="Proteomes" id="UP001148614">
    <property type="component" value="Unassembled WGS sequence"/>
</dbReference>
<evidence type="ECO:0000256" key="6">
    <source>
        <dbReference type="ARBA" id="ARBA00023242"/>
    </source>
</evidence>
<feature type="domain" description="Xylanolytic transcriptional activator regulatory" evidence="7">
    <location>
        <begin position="193"/>
        <end position="383"/>
    </location>
</feature>
<evidence type="ECO:0000256" key="2">
    <source>
        <dbReference type="ARBA" id="ARBA00022723"/>
    </source>
</evidence>
<keyword evidence="3" id="KW-0677">Repeat</keyword>
<dbReference type="CDD" id="cd12148">
    <property type="entry name" value="fungal_TF_MHR"/>
    <property type="match status" value="1"/>
</dbReference>
<sequence>MSAPIPKKDRSYVIVGIHLRDKTTSEVSSETLFSHNDPDGLYVNDGPISWDFAFTTQFEALNLPMLEFGPPAPPQTAAKATSFSQFSSGLPPLDLVEDANDSSQGNAVERADDPCHLMEDSARVHAKPWLITTTVFEKLREEIQAYSSILPDECELPTSNSISRGLETYLTSTQLYLPYIHVATYSVEGRAIELSLALAALGLLYRFEHSKAYKLYFLAKAIWYEKNRREGAQLASEVLGNLSHAIRNKMSKLRKMQTLIALVGFASWGNRSIRPCALSMAAELALLAREFGLSEDAEEPPPVDWRIWVAAEERRRTILSAYILSSRHNIIFGVPPLILNREINILLPDYSQPWKSWDALQWQLASHPPRCSFQEGLRFLYEGNGKNLERRFSSFSCYIMIIGILQQTWIDRHSSYIGDQLSSTSIETFDIALRAWQVAWEGTDEPVLDPLSSRSSTSLASASLLRLAYIRLVFYRGTCRGVLYGDLTLLNISPALDRSLHVERAVLHAAHALSVSVRLGITFMANTKTSIWSIEHSIASVESALLLKTWLAMISTVVQSSGTGSLRAAEKKLLGIVTSIIEETDLSEILQVPDHDPSRYQHMAIAVIKLWSSIFQGSHILEFDDDVRYYLRLAAESIQL</sequence>
<comment type="subcellular location">
    <subcellularLocation>
        <location evidence="1">Nucleus</location>
    </subcellularLocation>
</comment>
<dbReference type="GO" id="GO:0000785">
    <property type="term" value="C:chromatin"/>
    <property type="evidence" value="ECO:0007669"/>
    <property type="project" value="TreeGrafter"/>
</dbReference>
<dbReference type="AlphaFoldDB" id="A0A9W8NAB7"/>
<evidence type="ECO:0000256" key="1">
    <source>
        <dbReference type="ARBA" id="ARBA00004123"/>
    </source>
</evidence>
<evidence type="ECO:0000259" key="7">
    <source>
        <dbReference type="Pfam" id="PF04082"/>
    </source>
</evidence>
<keyword evidence="4" id="KW-0863">Zinc-finger</keyword>
<keyword evidence="9" id="KW-1185">Reference proteome</keyword>
<keyword evidence="6" id="KW-0539">Nucleus</keyword>
<dbReference type="GO" id="GO:0006351">
    <property type="term" value="P:DNA-templated transcription"/>
    <property type="evidence" value="ECO:0007669"/>
    <property type="project" value="InterPro"/>
</dbReference>
<dbReference type="GO" id="GO:0008270">
    <property type="term" value="F:zinc ion binding"/>
    <property type="evidence" value="ECO:0007669"/>
    <property type="project" value="UniProtKB-KW"/>
</dbReference>
<keyword evidence="2" id="KW-0479">Metal-binding</keyword>
<dbReference type="GO" id="GO:0000981">
    <property type="term" value="F:DNA-binding transcription factor activity, RNA polymerase II-specific"/>
    <property type="evidence" value="ECO:0007669"/>
    <property type="project" value="InterPro"/>
</dbReference>